<reference evidence="2 3" key="1">
    <citation type="submission" date="2016-12" db="EMBL/GenBank/DDBJ databases">
        <authorList>
            <person name="Song W.-J."/>
            <person name="Kurnit D.M."/>
        </authorList>
    </citation>
    <scope>NUCLEOTIDE SEQUENCE [LARGE SCALE GENOMIC DNA]</scope>
    <source>
        <strain evidence="2 3">HSG9</strain>
    </source>
</reference>
<dbReference type="EMBL" id="MTBC01000001">
    <property type="protein sequence ID" value="OQD44412.1"/>
    <property type="molecule type" value="Genomic_DNA"/>
</dbReference>
<feature type="transmembrane region" description="Helical" evidence="1">
    <location>
        <begin position="7"/>
        <end position="30"/>
    </location>
</feature>
<feature type="transmembrane region" description="Helical" evidence="1">
    <location>
        <begin position="102"/>
        <end position="123"/>
    </location>
</feature>
<sequence length="139" mass="16249">MKTITKHLLSFALIAIIATIAFRYFLSYGIENQSTIIVTTSAIIYGISMFLAGWVFGKKDGEYLPIFDLGFRFHLTTYLTHNGISLLWILLGFGSKYEKLEWTVMVAVYWGFFLFLHFIYYLWARKNSIDNLDKEDLFE</sequence>
<evidence type="ECO:0008006" key="4">
    <source>
        <dbReference type="Google" id="ProtNLM"/>
    </source>
</evidence>
<dbReference type="RefSeq" id="WP_080317914.1">
    <property type="nucleotide sequence ID" value="NZ_MTBC01000001.1"/>
</dbReference>
<evidence type="ECO:0000313" key="3">
    <source>
        <dbReference type="Proteomes" id="UP000191680"/>
    </source>
</evidence>
<name>A0A1V6LW52_9FLAO</name>
<comment type="caution">
    <text evidence="2">The sequence shown here is derived from an EMBL/GenBank/DDBJ whole genome shotgun (WGS) entry which is preliminary data.</text>
</comment>
<organism evidence="2 3">
    <name type="scientific">Croceivirga radicis</name>
    <dbReference type="NCBI Taxonomy" id="1929488"/>
    <lineage>
        <taxon>Bacteria</taxon>
        <taxon>Pseudomonadati</taxon>
        <taxon>Bacteroidota</taxon>
        <taxon>Flavobacteriia</taxon>
        <taxon>Flavobacteriales</taxon>
        <taxon>Flavobacteriaceae</taxon>
        <taxon>Croceivirga</taxon>
    </lineage>
</organism>
<keyword evidence="1" id="KW-0472">Membrane</keyword>
<accession>A0A1V6LW52</accession>
<dbReference type="AlphaFoldDB" id="A0A1V6LW52"/>
<feature type="transmembrane region" description="Helical" evidence="1">
    <location>
        <begin position="36"/>
        <end position="57"/>
    </location>
</feature>
<dbReference type="Proteomes" id="UP000191680">
    <property type="component" value="Unassembled WGS sequence"/>
</dbReference>
<proteinExistence type="predicted"/>
<evidence type="ECO:0000256" key="1">
    <source>
        <dbReference type="SAM" id="Phobius"/>
    </source>
</evidence>
<keyword evidence="1" id="KW-1133">Transmembrane helix</keyword>
<gene>
    <name evidence="2" type="ORF">BUL40_02340</name>
</gene>
<keyword evidence="3" id="KW-1185">Reference proteome</keyword>
<dbReference type="OrthoDB" id="1118692at2"/>
<evidence type="ECO:0000313" key="2">
    <source>
        <dbReference type="EMBL" id="OQD44412.1"/>
    </source>
</evidence>
<keyword evidence="1" id="KW-0812">Transmembrane</keyword>
<protein>
    <recommendedName>
        <fullName evidence="4">2TM domain-containing protein</fullName>
    </recommendedName>
</protein>
<feature type="transmembrane region" description="Helical" evidence="1">
    <location>
        <begin position="69"/>
        <end position="90"/>
    </location>
</feature>